<dbReference type="GO" id="GO:0000049">
    <property type="term" value="F:tRNA binding"/>
    <property type="evidence" value="ECO:0007669"/>
    <property type="project" value="UniProtKB-UniRule"/>
</dbReference>
<dbReference type="STRING" id="656914.SAMN00017405_1709"/>
<protein>
    <recommendedName>
        <fullName evidence="7 8">Ribonuclease P protein component</fullName>
        <shortName evidence="7">RNase P protein</shortName>
        <shortName evidence="7">RNaseP protein</shortName>
        <ecNumber evidence="7 8">3.1.26.5</ecNumber>
    </recommendedName>
    <alternativeName>
        <fullName evidence="7">Protein C5</fullName>
    </alternativeName>
</protein>
<comment type="catalytic activity">
    <reaction evidence="7">
        <text>Endonucleolytic cleavage of RNA, removing 5'-extranucleotides from tRNA precursor.</text>
        <dbReference type="EC" id="3.1.26.5"/>
    </reaction>
</comment>
<comment type="function">
    <text evidence="1 7">RNaseP catalyzes the removal of the 5'-leader sequence from pre-tRNA to produce the mature 5'-terminus. It can also cleave other RNA substrates such as 4.5S RNA. The protein component plays an auxiliary but essential role in vivo by binding to the 5'-leader sequence and broadening the substrate specificity of the ribozyme.</text>
</comment>
<dbReference type="PROSITE" id="PS00648">
    <property type="entry name" value="RIBONUCLEASE_P"/>
    <property type="match status" value="1"/>
</dbReference>
<proteinExistence type="inferred from homology"/>
<dbReference type="Gene3D" id="3.30.230.10">
    <property type="match status" value="1"/>
</dbReference>
<evidence type="ECO:0000256" key="3">
    <source>
        <dbReference type="ARBA" id="ARBA00022722"/>
    </source>
</evidence>
<dbReference type="PANTHER" id="PTHR33992:SF1">
    <property type="entry name" value="RIBONUCLEASE P PROTEIN COMPONENT"/>
    <property type="match status" value="1"/>
</dbReference>
<evidence type="ECO:0000256" key="6">
    <source>
        <dbReference type="ARBA" id="ARBA00022884"/>
    </source>
</evidence>
<organism evidence="9 10">
    <name type="scientific">Desulfonispora thiosulfatigenes DSM 11270</name>
    <dbReference type="NCBI Taxonomy" id="656914"/>
    <lineage>
        <taxon>Bacteria</taxon>
        <taxon>Bacillati</taxon>
        <taxon>Bacillota</taxon>
        <taxon>Clostridia</taxon>
        <taxon>Eubacteriales</taxon>
        <taxon>Peptococcaceae</taxon>
        <taxon>Desulfonispora</taxon>
    </lineage>
</organism>
<accession>A0A1W1V2L3</accession>
<name>A0A1W1V2L3_DESTI</name>
<keyword evidence="3 7" id="KW-0540">Nuclease</keyword>
<dbReference type="AlphaFoldDB" id="A0A1W1V2L3"/>
<dbReference type="InterPro" id="IPR000100">
    <property type="entry name" value="RNase_P"/>
</dbReference>
<dbReference type="GO" id="GO:0004526">
    <property type="term" value="F:ribonuclease P activity"/>
    <property type="evidence" value="ECO:0007669"/>
    <property type="project" value="UniProtKB-UniRule"/>
</dbReference>
<dbReference type="Proteomes" id="UP000192731">
    <property type="component" value="Unassembled WGS sequence"/>
</dbReference>
<keyword evidence="2 7" id="KW-0819">tRNA processing</keyword>
<dbReference type="OrthoDB" id="9810867at2"/>
<evidence type="ECO:0000256" key="8">
    <source>
        <dbReference type="NCBIfam" id="TIGR00188"/>
    </source>
</evidence>
<evidence type="ECO:0000313" key="9">
    <source>
        <dbReference type="EMBL" id="SMB87516.1"/>
    </source>
</evidence>
<dbReference type="NCBIfam" id="TIGR00188">
    <property type="entry name" value="rnpA"/>
    <property type="match status" value="1"/>
</dbReference>
<dbReference type="GO" id="GO:0001682">
    <property type="term" value="P:tRNA 5'-leader removal"/>
    <property type="evidence" value="ECO:0007669"/>
    <property type="project" value="UniProtKB-UniRule"/>
</dbReference>
<gene>
    <name evidence="7" type="primary">rnpA</name>
    <name evidence="9" type="ORF">SAMN00017405_1709</name>
</gene>
<evidence type="ECO:0000256" key="7">
    <source>
        <dbReference type="HAMAP-Rule" id="MF_00227"/>
    </source>
</evidence>
<evidence type="ECO:0000256" key="5">
    <source>
        <dbReference type="ARBA" id="ARBA00022801"/>
    </source>
</evidence>
<dbReference type="EMBL" id="FWWT01000014">
    <property type="protein sequence ID" value="SMB87516.1"/>
    <property type="molecule type" value="Genomic_DNA"/>
</dbReference>
<dbReference type="HAMAP" id="MF_00227">
    <property type="entry name" value="RNase_P"/>
    <property type="match status" value="1"/>
</dbReference>
<dbReference type="InterPro" id="IPR014721">
    <property type="entry name" value="Ribsml_uS5_D2-typ_fold_subgr"/>
</dbReference>
<comment type="similarity">
    <text evidence="7">Belongs to the RnpA family.</text>
</comment>
<comment type="subunit">
    <text evidence="7">Consists of a catalytic RNA component (M1 or rnpB) and a protein subunit.</text>
</comment>
<keyword evidence="5 7" id="KW-0378">Hydrolase</keyword>
<dbReference type="Pfam" id="PF00825">
    <property type="entry name" value="Ribonuclease_P"/>
    <property type="match status" value="1"/>
</dbReference>
<evidence type="ECO:0000256" key="1">
    <source>
        <dbReference type="ARBA" id="ARBA00002663"/>
    </source>
</evidence>
<keyword evidence="10" id="KW-1185">Reference proteome</keyword>
<dbReference type="EC" id="3.1.26.5" evidence="7 8"/>
<dbReference type="GO" id="GO:0042781">
    <property type="term" value="F:3'-tRNA processing endoribonuclease activity"/>
    <property type="evidence" value="ECO:0007669"/>
    <property type="project" value="TreeGrafter"/>
</dbReference>
<dbReference type="InterPro" id="IPR020568">
    <property type="entry name" value="Ribosomal_Su5_D2-typ_SF"/>
</dbReference>
<dbReference type="PANTHER" id="PTHR33992">
    <property type="entry name" value="RIBONUCLEASE P PROTEIN COMPONENT"/>
    <property type="match status" value="1"/>
</dbReference>
<sequence length="114" mass="13683">MLPKSYRLRKNNDFRITYKYGKSFSTKYLVLYIKKHHKDDSRVGFSISKKIGKANERNYLKRRLREIMRKKLPRVKSGHNLIFIARKGITGIDFNEIEKNVEYLLNKGKLFNEE</sequence>
<evidence type="ECO:0000313" key="10">
    <source>
        <dbReference type="Proteomes" id="UP000192731"/>
    </source>
</evidence>
<reference evidence="9 10" key="1">
    <citation type="submission" date="2017-04" db="EMBL/GenBank/DDBJ databases">
        <authorList>
            <person name="Afonso C.L."/>
            <person name="Miller P.J."/>
            <person name="Scott M.A."/>
            <person name="Spackman E."/>
            <person name="Goraichik I."/>
            <person name="Dimitrov K.M."/>
            <person name="Suarez D.L."/>
            <person name="Swayne D.E."/>
        </authorList>
    </citation>
    <scope>NUCLEOTIDE SEQUENCE [LARGE SCALE GENOMIC DNA]</scope>
    <source>
        <strain evidence="9 10">DSM 11270</strain>
    </source>
</reference>
<keyword evidence="6 7" id="KW-0694">RNA-binding</keyword>
<dbReference type="RefSeq" id="WP_159446271.1">
    <property type="nucleotide sequence ID" value="NZ_FWWT01000014.1"/>
</dbReference>
<dbReference type="SUPFAM" id="SSF54211">
    <property type="entry name" value="Ribosomal protein S5 domain 2-like"/>
    <property type="match status" value="1"/>
</dbReference>
<keyword evidence="4 7" id="KW-0255">Endonuclease</keyword>
<evidence type="ECO:0000256" key="4">
    <source>
        <dbReference type="ARBA" id="ARBA00022759"/>
    </source>
</evidence>
<dbReference type="InterPro" id="IPR020539">
    <property type="entry name" value="RNase_P_CS"/>
</dbReference>
<evidence type="ECO:0000256" key="2">
    <source>
        <dbReference type="ARBA" id="ARBA00022694"/>
    </source>
</evidence>
<dbReference type="GO" id="GO:0030677">
    <property type="term" value="C:ribonuclease P complex"/>
    <property type="evidence" value="ECO:0007669"/>
    <property type="project" value="TreeGrafter"/>
</dbReference>